<dbReference type="InterPro" id="IPR001173">
    <property type="entry name" value="Glyco_trans_2-like"/>
</dbReference>
<dbReference type="Pfam" id="PF00535">
    <property type="entry name" value="Glycos_transf_2"/>
    <property type="match status" value="1"/>
</dbReference>
<evidence type="ECO:0000313" key="3">
    <source>
        <dbReference type="Proteomes" id="UP000010467"/>
    </source>
</evidence>
<dbReference type="HOGENOM" id="CLU_843916_0_0_0"/>
<keyword evidence="3" id="KW-1185">Reference proteome</keyword>
<protein>
    <submittedName>
        <fullName evidence="2">Glycosyl transferase</fullName>
    </submittedName>
</protein>
<dbReference type="PANTHER" id="PTHR22916:SF3">
    <property type="entry name" value="UDP-GLCNAC:BETAGAL BETA-1,3-N-ACETYLGLUCOSAMINYLTRANSFERASE-LIKE PROTEIN 1"/>
    <property type="match status" value="1"/>
</dbReference>
<dbReference type="CDD" id="cd00761">
    <property type="entry name" value="Glyco_tranf_GTA_type"/>
    <property type="match status" value="1"/>
</dbReference>
<dbReference type="Gene3D" id="3.90.550.10">
    <property type="entry name" value="Spore Coat Polysaccharide Biosynthesis Protein SpsA, Chain A"/>
    <property type="match status" value="1"/>
</dbReference>
<dbReference type="InterPro" id="IPR029044">
    <property type="entry name" value="Nucleotide-diphossugar_trans"/>
</dbReference>
<dbReference type="eggNOG" id="COG0463">
    <property type="taxonomic scope" value="Bacteria"/>
</dbReference>
<accession>K9ZZY4</accession>
<dbReference type="RefSeq" id="WP_015234807.1">
    <property type="nucleotide sequence ID" value="NC_019793.1"/>
</dbReference>
<dbReference type="PANTHER" id="PTHR22916">
    <property type="entry name" value="GLYCOSYLTRANSFERASE"/>
    <property type="match status" value="1"/>
</dbReference>
<gene>
    <name evidence="2" type="ordered locus">Deipe_0929</name>
</gene>
<dbReference type="STRING" id="937777.Deipe_0929"/>
<keyword evidence="2" id="KW-0808">Transferase</keyword>
<dbReference type="SUPFAM" id="SSF53448">
    <property type="entry name" value="Nucleotide-diphospho-sugar transferases"/>
    <property type="match status" value="1"/>
</dbReference>
<evidence type="ECO:0000259" key="1">
    <source>
        <dbReference type="Pfam" id="PF00535"/>
    </source>
</evidence>
<dbReference type="GO" id="GO:0016758">
    <property type="term" value="F:hexosyltransferase activity"/>
    <property type="evidence" value="ECO:0007669"/>
    <property type="project" value="UniProtKB-ARBA"/>
</dbReference>
<feature type="domain" description="Glycosyltransferase 2-like" evidence="1">
    <location>
        <begin position="7"/>
        <end position="138"/>
    </location>
</feature>
<sequence length="329" mass="37340">MERPMLTIAIPNYNGGENLKRALDSCRNIDLLPEQYEVLVIDNASGDDSVALVLEYKATMPMLRIETNNTNIGRVENWNRALELGRGKYLLFIFANDAIADDPQLHRKLKYMSDWSAGMMTTAYWRSEGSLPKLWGQQTDQQCEVLAALPYVKSCLDTASLPFAPMQKIIFDFDIIRLHQIKFDPGQQISTDQLFAFTVALHSRVILRSVCPHLVWYSTTQRFHNSITIGAIVQADIEVIDQLQLKFPVRLNRVGYLAGLLDRVIRNRFVPSSPFSTTGDAAAVRFILRRAGVEAPLVFFRLVAGIIKAFGRVLTRRLHIRNDISTTRQ</sequence>
<dbReference type="PATRIC" id="fig|937777.3.peg.936"/>
<evidence type="ECO:0000313" key="2">
    <source>
        <dbReference type="EMBL" id="AFZ66497.1"/>
    </source>
</evidence>
<reference evidence="3" key="1">
    <citation type="submission" date="2012-03" db="EMBL/GenBank/DDBJ databases">
        <title>Complete sequence of chromosome of Deinococcus peraridilitoris DSM 19664.</title>
        <authorList>
            <person name="Lucas S."/>
            <person name="Copeland A."/>
            <person name="Lapidus A."/>
            <person name="Glavina del Rio T."/>
            <person name="Dalin E."/>
            <person name="Tice H."/>
            <person name="Bruce D."/>
            <person name="Goodwin L."/>
            <person name="Pitluck S."/>
            <person name="Peters L."/>
            <person name="Mikhailova N."/>
            <person name="Lu M."/>
            <person name="Kyrpides N."/>
            <person name="Mavromatis K."/>
            <person name="Ivanova N."/>
            <person name="Brettin T."/>
            <person name="Detter J.C."/>
            <person name="Han C."/>
            <person name="Larimer F."/>
            <person name="Land M."/>
            <person name="Hauser L."/>
            <person name="Markowitz V."/>
            <person name="Cheng J.-F."/>
            <person name="Hugenholtz P."/>
            <person name="Woyke T."/>
            <person name="Wu D."/>
            <person name="Pukall R."/>
            <person name="Steenblock K."/>
            <person name="Brambilla E."/>
            <person name="Klenk H.-P."/>
            <person name="Eisen J.A."/>
        </authorList>
    </citation>
    <scope>NUCLEOTIDE SEQUENCE [LARGE SCALE GENOMIC DNA]</scope>
    <source>
        <strain evidence="3">DSM 19664 / LMG 22246 / CIP 109416 / KR-200</strain>
    </source>
</reference>
<dbReference type="KEGG" id="dpd:Deipe_0929"/>
<name>K9ZZY4_DEIPD</name>
<dbReference type="OrthoDB" id="9771846at2"/>
<dbReference type="EMBL" id="CP003382">
    <property type="protein sequence ID" value="AFZ66497.1"/>
    <property type="molecule type" value="Genomic_DNA"/>
</dbReference>
<proteinExistence type="predicted"/>
<organism evidence="2 3">
    <name type="scientific">Deinococcus peraridilitoris (strain DSM 19664 / LMG 22246 / CIP 109416 / KR-200)</name>
    <dbReference type="NCBI Taxonomy" id="937777"/>
    <lineage>
        <taxon>Bacteria</taxon>
        <taxon>Thermotogati</taxon>
        <taxon>Deinococcota</taxon>
        <taxon>Deinococci</taxon>
        <taxon>Deinococcales</taxon>
        <taxon>Deinococcaceae</taxon>
        <taxon>Deinococcus</taxon>
    </lineage>
</organism>
<dbReference type="AlphaFoldDB" id="K9ZZY4"/>
<dbReference type="Proteomes" id="UP000010467">
    <property type="component" value="Chromosome"/>
</dbReference>